<dbReference type="STRING" id="558173.CDOO_11460"/>
<evidence type="ECO:0000256" key="1">
    <source>
        <dbReference type="ARBA" id="ARBA00004651"/>
    </source>
</evidence>
<comment type="similarity">
    <text evidence="6">Belongs to the ThrE exporter (TC 2.A.79) family.</text>
</comment>
<dbReference type="eggNOG" id="COG2966">
    <property type="taxonomic scope" value="Bacteria"/>
</dbReference>
<keyword evidence="5 8" id="KW-0472">Membrane</keyword>
<dbReference type="GO" id="GO:0005886">
    <property type="term" value="C:plasma membrane"/>
    <property type="evidence" value="ECO:0007669"/>
    <property type="project" value="UniProtKB-SubCell"/>
</dbReference>
<feature type="transmembrane region" description="Helical" evidence="8">
    <location>
        <begin position="280"/>
        <end position="301"/>
    </location>
</feature>
<evidence type="ECO:0000256" key="7">
    <source>
        <dbReference type="SAM" id="MobiDB-lite"/>
    </source>
</evidence>
<feature type="domain" description="Threonine/serine exporter-like N-terminal" evidence="9">
    <location>
        <begin position="49"/>
        <end position="294"/>
    </location>
</feature>
<gene>
    <name evidence="11" type="ORF">CDOO_11460</name>
</gene>
<keyword evidence="4 8" id="KW-1133">Transmembrane helix</keyword>
<dbReference type="InterPro" id="IPR010619">
    <property type="entry name" value="ThrE-like_N"/>
</dbReference>
<dbReference type="NCBIfam" id="NF047720">
    <property type="entry name" value="ThrSerExpThrE"/>
    <property type="match status" value="1"/>
</dbReference>
<organism evidence="11 12">
    <name type="scientific">Corynebacterium doosanense CAU 212 = DSM 45436</name>
    <dbReference type="NCBI Taxonomy" id="558173"/>
    <lineage>
        <taxon>Bacteria</taxon>
        <taxon>Bacillati</taxon>
        <taxon>Actinomycetota</taxon>
        <taxon>Actinomycetes</taxon>
        <taxon>Mycobacteriales</taxon>
        <taxon>Corynebacteriaceae</taxon>
        <taxon>Corynebacterium</taxon>
    </lineage>
</organism>
<dbReference type="InterPro" id="IPR024528">
    <property type="entry name" value="ThrE_2"/>
</dbReference>
<sequence>MGVLSRLSEILPGSGRLSTIDTARAAPPPSPLAPINLQDPSQVAGVMSIAARIGDILVGSGTGNRDAQAQVRAVTSAYGLIYCHIAITMNTIQLSASVGTGANKQPVQVFRVARTPTTDFSKLAEVDRLIRSIQSGATGPDIAEKILDELEARPRGFGFRTAIWGWALLGGAVAILLGGGLFVAAVAFVASFVIIGLNEVLARRGLPDFFLQVLGGFIATLPAAVIYELAQQFGIQIRPSQIIASCIIVLVAGLSLVQSLQDGMTHATVTGSARFFDTILMTTGIVAGVAMGISAAGMFDIDLPPMEATPPPNFTGALVMVAASAVICAGFAVGVYGERSAIAVSMAAGMLGASTFHLIFLPLGMGTVMASGAAAVAIGLSGGLLARRFLIPPLITAIAGITPLLPGLMLYRAMYALLSEQTLVGFTNLFLALAIAGSLAAGVVLGEWMARRIRRPQDFRPYAALRRAGRFSFQTLARRQKPVRPAQTSRRLRKPRGGSVN</sequence>
<feature type="compositionally biased region" description="Basic residues" evidence="7">
    <location>
        <begin position="490"/>
        <end position="501"/>
    </location>
</feature>
<dbReference type="HOGENOM" id="CLU_023738_0_0_11"/>
<comment type="subcellular location">
    <subcellularLocation>
        <location evidence="1">Cell membrane</location>
        <topology evidence="1">Multi-pass membrane protein</topology>
    </subcellularLocation>
</comment>
<proteinExistence type="inferred from homology"/>
<feature type="transmembrane region" description="Helical" evidence="8">
    <location>
        <begin position="209"/>
        <end position="230"/>
    </location>
</feature>
<evidence type="ECO:0000259" key="9">
    <source>
        <dbReference type="Pfam" id="PF06738"/>
    </source>
</evidence>
<dbReference type="eggNOG" id="COG3610">
    <property type="taxonomic scope" value="Bacteria"/>
</dbReference>
<evidence type="ECO:0000256" key="2">
    <source>
        <dbReference type="ARBA" id="ARBA00022475"/>
    </source>
</evidence>
<feature type="transmembrane region" description="Helical" evidence="8">
    <location>
        <begin position="390"/>
        <end position="411"/>
    </location>
</feature>
<feature type="region of interest" description="Disordered" evidence="7">
    <location>
        <begin position="477"/>
        <end position="501"/>
    </location>
</feature>
<dbReference type="EMBL" id="CP006764">
    <property type="protein sequence ID" value="AIT61809.1"/>
    <property type="molecule type" value="Genomic_DNA"/>
</dbReference>
<feature type="transmembrane region" description="Helical" evidence="8">
    <location>
        <begin position="242"/>
        <end position="260"/>
    </location>
</feature>
<evidence type="ECO:0000313" key="12">
    <source>
        <dbReference type="Proteomes" id="UP000029914"/>
    </source>
</evidence>
<evidence type="ECO:0000256" key="3">
    <source>
        <dbReference type="ARBA" id="ARBA00022692"/>
    </source>
</evidence>
<dbReference type="PANTHER" id="PTHR34390">
    <property type="entry name" value="UPF0442 PROTEIN YJJB-RELATED"/>
    <property type="match status" value="1"/>
</dbReference>
<feature type="transmembrane region" description="Helical" evidence="8">
    <location>
        <begin position="313"/>
        <end position="336"/>
    </location>
</feature>
<reference evidence="11 12" key="1">
    <citation type="submission" date="2013-09" db="EMBL/GenBank/DDBJ databases">
        <title>Complete genome sequence of Corynebacterium doosanense CAU 212(T) (=DSM 45436(T)), isolated from activated sludge.</title>
        <authorList>
            <person name="Schaffert L."/>
            <person name="Albersmeier A."/>
            <person name="Kalinowski J."/>
            <person name="Ruckert C."/>
        </authorList>
    </citation>
    <scope>NUCLEOTIDE SEQUENCE [LARGE SCALE GENOMIC DNA]</scope>
    <source>
        <strain evidence="11 12">CAU 212</strain>
    </source>
</reference>
<feature type="transmembrane region" description="Helical" evidence="8">
    <location>
        <begin position="164"/>
        <end position="197"/>
    </location>
</feature>
<evidence type="ECO:0000256" key="6">
    <source>
        <dbReference type="ARBA" id="ARBA00034125"/>
    </source>
</evidence>
<dbReference type="InterPro" id="IPR050539">
    <property type="entry name" value="ThrE_Dicarb/AminoAcid_Exp"/>
</dbReference>
<feature type="transmembrane region" description="Helical" evidence="8">
    <location>
        <begin position="423"/>
        <end position="445"/>
    </location>
</feature>
<keyword evidence="3 8" id="KW-0812">Transmembrane</keyword>
<dbReference type="GO" id="GO:0015744">
    <property type="term" value="P:succinate transport"/>
    <property type="evidence" value="ECO:0007669"/>
    <property type="project" value="TreeGrafter"/>
</dbReference>
<dbReference type="Pfam" id="PF06738">
    <property type="entry name" value="ThrE"/>
    <property type="match status" value="1"/>
</dbReference>
<evidence type="ECO:0000259" key="10">
    <source>
        <dbReference type="Pfam" id="PF12821"/>
    </source>
</evidence>
<feature type="domain" description="Threonine/Serine exporter ThrE" evidence="10">
    <location>
        <begin position="322"/>
        <end position="447"/>
    </location>
</feature>
<accession>A0A097II47</accession>
<dbReference type="AlphaFoldDB" id="A0A097II47"/>
<name>A0A097II47_9CORY</name>
<dbReference type="GO" id="GO:0022857">
    <property type="term" value="F:transmembrane transporter activity"/>
    <property type="evidence" value="ECO:0007669"/>
    <property type="project" value="InterPro"/>
</dbReference>
<protein>
    <submittedName>
        <fullName evidence="11">Amino acid transporter</fullName>
    </submittedName>
</protein>
<evidence type="ECO:0000256" key="8">
    <source>
        <dbReference type="SAM" id="Phobius"/>
    </source>
</evidence>
<keyword evidence="2" id="KW-1003">Cell membrane</keyword>
<keyword evidence="12" id="KW-1185">Reference proteome</keyword>
<dbReference type="RefSeq" id="WP_425389140.1">
    <property type="nucleotide sequence ID" value="NZ_AQUX01000011.1"/>
</dbReference>
<feature type="transmembrane region" description="Helical" evidence="8">
    <location>
        <begin position="356"/>
        <end position="378"/>
    </location>
</feature>
<dbReference type="KEGG" id="cdo:CDOO_11460"/>
<dbReference type="PANTHER" id="PTHR34390:SF2">
    <property type="entry name" value="SUCCINATE TRANSPORTER SUBUNIT YJJP-RELATED"/>
    <property type="match status" value="1"/>
</dbReference>
<evidence type="ECO:0000313" key="11">
    <source>
        <dbReference type="EMBL" id="AIT61809.1"/>
    </source>
</evidence>
<dbReference type="Proteomes" id="UP000029914">
    <property type="component" value="Chromosome"/>
</dbReference>
<evidence type="ECO:0000256" key="4">
    <source>
        <dbReference type="ARBA" id="ARBA00022989"/>
    </source>
</evidence>
<evidence type="ECO:0000256" key="5">
    <source>
        <dbReference type="ARBA" id="ARBA00023136"/>
    </source>
</evidence>
<dbReference type="Pfam" id="PF12821">
    <property type="entry name" value="ThrE_2"/>
    <property type="match status" value="1"/>
</dbReference>